<dbReference type="RefSeq" id="WP_156203528.1">
    <property type="nucleotide sequence ID" value="NZ_CP046457.1"/>
</dbReference>
<dbReference type="Pfam" id="PF14035">
    <property type="entry name" value="YlzJ"/>
    <property type="match status" value="1"/>
</dbReference>
<name>A0A6I6DJU7_9FIRM</name>
<dbReference type="InterPro" id="IPR025619">
    <property type="entry name" value="YlzJ"/>
</dbReference>
<dbReference type="EMBL" id="CP046457">
    <property type="protein sequence ID" value="QGT99651.1"/>
    <property type="molecule type" value="Genomic_DNA"/>
</dbReference>
<keyword evidence="2" id="KW-1185">Reference proteome</keyword>
<sequence length="73" mass="8163">MIVYTPNPFELMDSSEKDKKAVTVKLPSGGVMNVEPIEYNSVRVLEINSTDPGDFLNTNYQPGNIITLDFQVK</sequence>
<protein>
    <submittedName>
        <fullName evidence="1">Uncharacterized protein</fullName>
    </submittedName>
</protein>
<dbReference type="Proteomes" id="UP000426444">
    <property type="component" value="Chromosome"/>
</dbReference>
<gene>
    <name evidence="1" type="ORF">SYNTR_1058</name>
</gene>
<dbReference type="AlphaFoldDB" id="A0A6I6DJU7"/>
<dbReference type="OrthoDB" id="1683573at2"/>
<accession>A0A6I6DJU7</accession>
<dbReference type="KEGG" id="salq:SYNTR_1058"/>
<evidence type="ECO:0000313" key="2">
    <source>
        <dbReference type="Proteomes" id="UP000426444"/>
    </source>
</evidence>
<evidence type="ECO:0000313" key="1">
    <source>
        <dbReference type="EMBL" id="QGT99651.1"/>
    </source>
</evidence>
<reference evidence="2" key="1">
    <citation type="journal article" date="2019" name="Microbiology">
        <title>Complete Genome Sequence of an Uncultured Bacterium of the Candidate Phylum Bipolaricaulota.</title>
        <authorList>
            <person name="Kadnikov V.V."/>
            <person name="Mardanov A.V."/>
            <person name="Beletsky A.V."/>
            <person name="Frank Y.A."/>
            <person name="Karnachuk O.V."/>
            <person name="Ravin N.V."/>
        </authorList>
    </citation>
    <scope>NUCLEOTIDE SEQUENCE [LARGE SCALE GENOMIC DNA]</scope>
</reference>
<proteinExistence type="predicted"/>
<organism evidence="1 2">
    <name type="scientific">Candidatus Syntrophocurvum alkaliphilum</name>
    <dbReference type="NCBI Taxonomy" id="2293317"/>
    <lineage>
        <taxon>Bacteria</taxon>
        <taxon>Bacillati</taxon>
        <taxon>Bacillota</taxon>
        <taxon>Clostridia</taxon>
        <taxon>Eubacteriales</taxon>
        <taxon>Syntrophomonadaceae</taxon>
        <taxon>Candidatus Syntrophocurvum</taxon>
    </lineage>
</organism>